<organism evidence="5 6">
    <name type="scientific">Pyrocoelia pectoralis</name>
    <dbReference type="NCBI Taxonomy" id="417401"/>
    <lineage>
        <taxon>Eukaryota</taxon>
        <taxon>Metazoa</taxon>
        <taxon>Ecdysozoa</taxon>
        <taxon>Arthropoda</taxon>
        <taxon>Hexapoda</taxon>
        <taxon>Insecta</taxon>
        <taxon>Pterygota</taxon>
        <taxon>Neoptera</taxon>
        <taxon>Endopterygota</taxon>
        <taxon>Coleoptera</taxon>
        <taxon>Polyphaga</taxon>
        <taxon>Elateriformia</taxon>
        <taxon>Elateroidea</taxon>
        <taxon>Lampyridae</taxon>
        <taxon>Lampyrinae</taxon>
        <taxon>Pyrocoelia</taxon>
    </lineage>
</organism>
<dbReference type="Proteomes" id="UP001329430">
    <property type="component" value="Chromosome 2"/>
</dbReference>
<comment type="caution">
    <text evidence="5">The sequence shown here is derived from an EMBL/GenBank/DDBJ whole genome shotgun (WGS) entry which is preliminary data.</text>
</comment>
<comment type="similarity">
    <text evidence="1 4">Belongs to the short-chain dehydrogenases/reductases (SDR) family.</text>
</comment>
<dbReference type="PRINTS" id="PR00080">
    <property type="entry name" value="SDRFAMILY"/>
</dbReference>
<dbReference type="AlphaFoldDB" id="A0AAN7VIR2"/>
<dbReference type="GO" id="GO:0004090">
    <property type="term" value="F:carbonyl reductase (NADPH) activity"/>
    <property type="evidence" value="ECO:0007669"/>
    <property type="project" value="TreeGrafter"/>
</dbReference>
<keyword evidence="2" id="KW-0521">NADP</keyword>
<evidence type="ECO:0000256" key="2">
    <source>
        <dbReference type="ARBA" id="ARBA00022857"/>
    </source>
</evidence>
<dbReference type="EMBL" id="JAVRBK010000002">
    <property type="protein sequence ID" value="KAK5647364.1"/>
    <property type="molecule type" value="Genomic_DNA"/>
</dbReference>
<dbReference type="InterPro" id="IPR020904">
    <property type="entry name" value="Sc_DH/Rdtase_CS"/>
</dbReference>
<dbReference type="Pfam" id="PF00106">
    <property type="entry name" value="adh_short"/>
    <property type="match status" value="1"/>
</dbReference>
<evidence type="ECO:0000256" key="3">
    <source>
        <dbReference type="ARBA" id="ARBA00023002"/>
    </source>
</evidence>
<sequence>MPTEGVTGANKGIGYEIVKALCQRYNGHVYLTARNAIKGNAAACKLRKLGLYPIFHQLDIGDEESIKKFRDYITKHEGGIDLLFNNAGVSFNECTQAYAKEAENVINVNYFGTLHAVEILGPILRYGARIINTSSFFGHLSNIPSSSLRNRLAARSLTVDGLCHLMNEYLSDVRNGVHVTKGWGDSPYTVSKVGVAALTIVLQRMFDNDPEKRQISVNSVHPGYTQTDLTGNMGTYTAEEGARSALFAGLDAEGLRGQFVWDNLAIIDWYAATPPKSF</sequence>
<accession>A0AAN7VIR2</accession>
<dbReference type="PANTHER" id="PTHR43963:SF4">
    <property type="entry name" value="CARBONYL REDUCTASE (NADPH)"/>
    <property type="match status" value="1"/>
</dbReference>
<dbReference type="Gene3D" id="3.40.50.720">
    <property type="entry name" value="NAD(P)-binding Rossmann-like Domain"/>
    <property type="match status" value="1"/>
</dbReference>
<keyword evidence="6" id="KW-1185">Reference proteome</keyword>
<evidence type="ECO:0000313" key="6">
    <source>
        <dbReference type="Proteomes" id="UP001329430"/>
    </source>
</evidence>
<evidence type="ECO:0000313" key="5">
    <source>
        <dbReference type="EMBL" id="KAK5647364.1"/>
    </source>
</evidence>
<evidence type="ECO:0008006" key="7">
    <source>
        <dbReference type="Google" id="ProtNLM"/>
    </source>
</evidence>
<evidence type="ECO:0000256" key="1">
    <source>
        <dbReference type="ARBA" id="ARBA00006484"/>
    </source>
</evidence>
<dbReference type="InterPro" id="IPR002347">
    <property type="entry name" value="SDR_fam"/>
</dbReference>
<evidence type="ECO:0000256" key="4">
    <source>
        <dbReference type="RuleBase" id="RU000363"/>
    </source>
</evidence>
<name>A0AAN7VIR2_9COLE</name>
<dbReference type="PROSITE" id="PS00061">
    <property type="entry name" value="ADH_SHORT"/>
    <property type="match status" value="1"/>
</dbReference>
<proteinExistence type="inferred from homology"/>
<keyword evidence="3" id="KW-0560">Oxidoreductase</keyword>
<protein>
    <recommendedName>
        <fullName evidence="7">Carbonyl reductase</fullName>
    </recommendedName>
</protein>
<dbReference type="PANTHER" id="PTHR43963">
    <property type="entry name" value="CARBONYL REDUCTASE 1-RELATED"/>
    <property type="match status" value="1"/>
</dbReference>
<gene>
    <name evidence="5" type="ORF">RI129_002256</name>
</gene>
<dbReference type="SUPFAM" id="SSF51735">
    <property type="entry name" value="NAD(P)-binding Rossmann-fold domains"/>
    <property type="match status" value="1"/>
</dbReference>
<dbReference type="InterPro" id="IPR036291">
    <property type="entry name" value="NAD(P)-bd_dom_sf"/>
</dbReference>
<reference evidence="5 6" key="1">
    <citation type="journal article" date="2024" name="Insects">
        <title>An Improved Chromosome-Level Genome Assembly of the Firefly Pyrocoelia pectoralis.</title>
        <authorList>
            <person name="Fu X."/>
            <person name="Meyer-Rochow V.B."/>
            <person name="Ballantyne L."/>
            <person name="Zhu X."/>
        </authorList>
    </citation>
    <scope>NUCLEOTIDE SEQUENCE [LARGE SCALE GENOMIC DNA]</scope>
    <source>
        <strain evidence="5">XCY_ONT2</strain>
    </source>
</reference>
<dbReference type="PRINTS" id="PR00081">
    <property type="entry name" value="GDHRDH"/>
</dbReference>